<dbReference type="InterPro" id="IPR050951">
    <property type="entry name" value="Retrovirus_Pol_polyprotein"/>
</dbReference>
<dbReference type="EMBL" id="VVIM01001204">
    <property type="protein sequence ID" value="KAB0790495.1"/>
    <property type="molecule type" value="Genomic_DNA"/>
</dbReference>
<dbReference type="PANTHER" id="PTHR37984">
    <property type="entry name" value="PROTEIN CBG26694"/>
    <property type="match status" value="1"/>
</dbReference>
<dbReference type="AlphaFoldDB" id="A0A5N3ZZJ7"/>
<accession>A0A5N3ZZJ7</accession>
<gene>
    <name evidence="1" type="ORF">PPYR_15102</name>
</gene>
<dbReference type="InParanoid" id="A0A5N3ZZJ7"/>
<evidence type="ECO:0000313" key="2">
    <source>
        <dbReference type="Proteomes" id="UP000327044"/>
    </source>
</evidence>
<sequence>MVLIGSMHKFDVKSDEWIVYQEQLEQFFEVNNIRDTQTDKKQVAALLSLIGSDTYKVLRDLCTPSLPKSKSYEELCKLLKAHFSPATCLFRERIDFYAAAQEANESLNKWYARIHNLATNCEFGTNLKSVLRDKFVCGLQKGKIRDRLCEEKPGEVTLEKLMEIALSKEATLLAVDKSVNLVKSNPFQLRQKVFQQRQTPSGNSVEKKMGKWKCTACGRLHTGQQQCRYASYKCNSCNKIGHLSKVCKFKDIKQNMLDFDTETVEINNIYFNNDKPIYIHISVNEHKISCQMDSGAAVSVLNYDTYKKYLSNLDLHDSNIILRSFSGCKIKPAGYIVGDVQYNNTICKNFSFQIIKSNQPSENLLGRDFLEKFKFRITAEVLSI</sequence>
<dbReference type="Gene3D" id="2.40.70.10">
    <property type="entry name" value="Acid Proteases"/>
    <property type="match status" value="1"/>
</dbReference>
<dbReference type="InterPro" id="IPR021109">
    <property type="entry name" value="Peptidase_aspartic_dom_sf"/>
</dbReference>
<dbReference type="SUPFAM" id="SSF50630">
    <property type="entry name" value="Acid proteases"/>
    <property type="match status" value="1"/>
</dbReference>
<dbReference type="Pfam" id="PF13975">
    <property type="entry name" value="gag-asp_proteas"/>
    <property type="match status" value="1"/>
</dbReference>
<name>A0A5N3ZZJ7_PHOPY</name>
<keyword evidence="2" id="KW-1185">Reference proteome</keyword>
<protein>
    <recommendedName>
        <fullName evidence="3">CCHC-type domain-containing protein</fullName>
    </recommendedName>
</protein>
<dbReference type="PANTHER" id="PTHR37984:SF9">
    <property type="entry name" value="INTEGRASE CATALYTIC DOMAIN-CONTAINING PROTEIN"/>
    <property type="match status" value="1"/>
</dbReference>
<feature type="non-terminal residue" evidence="1">
    <location>
        <position position="384"/>
    </location>
</feature>
<evidence type="ECO:0000313" key="1">
    <source>
        <dbReference type="EMBL" id="KAB0790495.1"/>
    </source>
</evidence>
<reference evidence="1 2" key="1">
    <citation type="journal article" date="2018" name="Elife">
        <title>Firefly genomes illuminate parallel origins of bioluminescence in beetles.</title>
        <authorList>
            <person name="Fallon T.R."/>
            <person name="Lower S.E."/>
            <person name="Chang C.H."/>
            <person name="Bessho-Uehara M."/>
            <person name="Martin G.J."/>
            <person name="Bewick A.J."/>
            <person name="Behringer M."/>
            <person name="Debat H.J."/>
            <person name="Wong I."/>
            <person name="Day J.C."/>
            <person name="Suvorov A."/>
            <person name="Silva C.J."/>
            <person name="Stanger-Hall K.F."/>
            <person name="Hall D.W."/>
            <person name="Schmitz R.J."/>
            <person name="Nelson D.R."/>
            <person name="Lewis S.M."/>
            <person name="Shigenobu S."/>
            <person name="Bybee S.M."/>
            <person name="Larracuente A.M."/>
            <person name="Oba Y."/>
            <person name="Weng J.K."/>
        </authorList>
    </citation>
    <scope>NUCLEOTIDE SEQUENCE [LARGE SCALE GENOMIC DNA]</scope>
    <source>
        <strain evidence="1">1611_PpyrPB1</strain>
        <tissue evidence="1">Whole body</tissue>
    </source>
</reference>
<comment type="caution">
    <text evidence="1">The sequence shown here is derived from an EMBL/GenBank/DDBJ whole genome shotgun (WGS) entry which is preliminary data.</text>
</comment>
<evidence type="ECO:0008006" key="3">
    <source>
        <dbReference type="Google" id="ProtNLM"/>
    </source>
</evidence>
<proteinExistence type="predicted"/>
<dbReference type="Proteomes" id="UP000327044">
    <property type="component" value="Unassembled WGS sequence"/>
</dbReference>
<organism evidence="1 2">
    <name type="scientific">Photinus pyralis</name>
    <name type="common">Common eastern firefly</name>
    <name type="synonym">Lampyris pyralis</name>
    <dbReference type="NCBI Taxonomy" id="7054"/>
    <lineage>
        <taxon>Eukaryota</taxon>
        <taxon>Metazoa</taxon>
        <taxon>Ecdysozoa</taxon>
        <taxon>Arthropoda</taxon>
        <taxon>Hexapoda</taxon>
        <taxon>Insecta</taxon>
        <taxon>Pterygota</taxon>
        <taxon>Neoptera</taxon>
        <taxon>Endopterygota</taxon>
        <taxon>Coleoptera</taxon>
        <taxon>Polyphaga</taxon>
        <taxon>Elateriformia</taxon>
        <taxon>Elateroidea</taxon>
        <taxon>Lampyridae</taxon>
        <taxon>Lampyrinae</taxon>
        <taxon>Photinus</taxon>
    </lineage>
</organism>